<evidence type="ECO:0000313" key="1">
    <source>
        <dbReference type="EMBL" id="MQL74820.1"/>
    </source>
</evidence>
<name>A0A843TZ04_COLES</name>
<reference evidence="1" key="1">
    <citation type="submission" date="2017-07" db="EMBL/GenBank/DDBJ databases">
        <title>Taro Niue Genome Assembly and Annotation.</title>
        <authorList>
            <person name="Atibalentja N."/>
            <person name="Keating K."/>
            <person name="Fields C.J."/>
        </authorList>
    </citation>
    <scope>NUCLEOTIDE SEQUENCE</scope>
    <source>
        <strain evidence="1">Niue_2</strain>
        <tissue evidence="1">Leaf</tissue>
    </source>
</reference>
<sequence length="71" mass="7553">MALCVLCLPRHQPFSPLCFLARPDDSEGHFLGSHVDGSIDCRRLRVGGNSPGRLPKLASTSMDVCMGLAAA</sequence>
<dbReference type="EMBL" id="NMUH01000224">
    <property type="protein sequence ID" value="MQL74820.1"/>
    <property type="molecule type" value="Genomic_DNA"/>
</dbReference>
<comment type="caution">
    <text evidence="1">The sequence shown here is derived from an EMBL/GenBank/DDBJ whole genome shotgun (WGS) entry which is preliminary data.</text>
</comment>
<dbReference type="Proteomes" id="UP000652761">
    <property type="component" value="Unassembled WGS sequence"/>
</dbReference>
<organism evidence="1 2">
    <name type="scientific">Colocasia esculenta</name>
    <name type="common">Wild taro</name>
    <name type="synonym">Arum esculentum</name>
    <dbReference type="NCBI Taxonomy" id="4460"/>
    <lineage>
        <taxon>Eukaryota</taxon>
        <taxon>Viridiplantae</taxon>
        <taxon>Streptophyta</taxon>
        <taxon>Embryophyta</taxon>
        <taxon>Tracheophyta</taxon>
        <taxon>Spermatophyta</taxon>
        <taxon>Magnoliopsida</taxon>
        <taxon>Liliopsida</taxon>
        <taxon>Araceae</taxon>
        <taxon>Aroideae</taxon>
        <taxon>Colocasieae</taxon>
        <taxon>Colocasia</taxon>
    </lineage>
</organism>
<evidence type="ECO:0000313" key="2">
    <source>
        <dbReference type="Proteomes" id="UP000652761"/>
    </source>
</evidence>
<keyword evidence="2" id="KW-1185">Reference proteome</keyword>
<accession>A0A843TZ04</accession>
<protein>
    <submittedName>
        <fullName evidence="1">Uncharacterized protein</fullName>
    </submittedName>
</protein>
<proteinExistence type="predicted"/>
<dbReference type="AlphaFoldDB" id="A0A843TZ04"/>
<gene>
    <name evidence="1" type="ORF">Taro_007171</name>
</gene>